<dbReference type="GO" id="GO:0043161">
    <property type="term" value="P:proteasome-mediated ubiquitin-dependent protein catabolic process"/>
    <property type="evidence" value="ECO:0007669"/>
    <property type="project" value="TreeGrafter"/>
</dbReference>
<organism evidence="2 3">
    <name type="scientific">Aquarana catesbeiana</name>
    <name type="common">American bullfrog</name>
    <name type="synonym">Rana catesbeiana</name>
    <dbReference type="NCBI Taxonomy" id="8400"/>
    <lineage>
        <taxon>Eukaryota</taxon>
        <taxon>Metazoa</taxon>
        <taxon>Chordata</taxon>
        <taxon>Craniata</taxon>
        <taxon>Vertebrata</taxon>
        <taxon>Euteleostomi</taxon>
        <taxon>Amphibia</taxon>
        <taxon>Batrachia</taxon>
        <taxon>Anura</taxon>
        <taxon>Neobatrachia</taxon>
        <taxon>Ranoidea</taxon>
        <taxon>Ranidae</taxon>
        <taxon>Aquarana</taxon>
    </lineage>
</organism>
<keyword evidence="3" id="KW-1185">Reference proteome</keyword>
<dbReference type="GO" id="GO:0031468">
    <property type="term" value="P:nuclear membrane reassembly"/>
    <property type="evidence" value="ECO:0007669"/>
    <property type="project" value="TreeGrafter"/>
</dbReference>
<feature type="domain" description="UBX" evidence="1">
    <location>
        <begin position="87"/>
        <end position="164"/>
    </location>
</feature>
<gene>
    <name evidence="2" type="ORF">AB205_0212530</name>
</gene>
<dbReference type="GO" id="GO:0005829">
    <property type="term" value="C:cytosol"/>
    <property type="evidence" value="ECO:0007669"/>
    <property type="project" value="TreeGrafter"/>
</dbReference>
<dbReference type="Gene3D" id="3.10.20.90">
    <property type="entry name" value="Phosphatidylinositol 3-kinase Catalytic Subunit, Chain A, domain 1"/>
    <property type="match status" value="1"/>
</dbReference>
<evidence type="ECO:0000313" key="3">
    <source>
        <dbReference type="Proteomes" id="UP000228934"/>
    </source>
</evidence>
<evidence type="ECO:0000313" key="2">
    <source>
        <dbReference type="EMBL" id="PIO31773.1"/>
    </source>
</evidence>
<reference evidence="3" key="1">
    <citation type="journal article" date="2017" name="Nat. Commun.">
        <title>The North American bullfrog draft genome provides insight into hormonal regulation of long noncoding RNA.</title>
        <authorList>
            <person name="Hammond S.A."/>
            <person name="Warren R.L."/>
            <person name="Vandervalk B.P."/>
            <person name="Kucuk E."/>
            <person name="Khan H."/>
            <person name="Gibb E.A."/>
            <person name="Pandoh P."/>
            <person name="Kirk H."/>
            <person name="Zhao Y."/>
            <person name="Jones M."/>
            <person name="Mungall A.J."/>
            <person name="Coope R."/>
            <person name="Pleasance S."/>
            <person name="Moore R.A."/>
            <person name="Holt R.A."/>
            <person name="Round J.M."/>
            <person name="Ohora S."/>
            <person name="Walle B.V."/>
            <person name="Veldhoen N."/>
            <person name="Helbing C.C."/>
            <person name="Birol I."/>
        </authorList>
    </citation>
    <scope>NUCLEOTIDE SEQUENCE [LARGE SCALE GENOMIC DNA]</scope>
</reference>
<dbReference type="SUPFAM" id="SSF54236">
    <property type="entry name" value="Ubiquitin-like"/>
    <property type="match status" value="1"/>
</dbReference>
<accession>A0A2G9RX31</accession>
<proteinExistence type="predicted"/>
<dbReference type="EMBL" id="KV932500">
    <property type="protein sequence ID" value="PIO31773.1"/>
    <property type="molecule type" value="Genomic_DNA"/>
</dbReference>
<dbReference type="SMART" id="SM00166">
    <property type="entry name" value="UBX"/>
    <property type="match status" value="1"/>
</dbReference>
<dbReference type="Pfam" id="PF00789">
    <property type="entry name" value="UBX"/>
    <property type="match status" value="1"/>
</dbReference>
<evidence type="ECO:0000259" key="1">
    <source>
        <dbReference type="PROSITE" id="PS50033"/>
    </source>
</evidence>
<sequence>MAAPVRMHGNDVIEAPATHTADIREPGRKTSEDGRLVSGDSSLLEELHFKYKYIFRVHIYATPTVINKAVNGMEDAEQSFPAVELNDLEPSTNLKIWLTNGKRIVQKFNTSHRISDVRQFLESMPCKSEKLPFKLATSFPLCDILDETITIQEAHLNNAVLVQRLQKTTEPFRDS</sequence>
<dbReference type="Proteomes" id="UP000228934">
    <property type="component" value="Unassembled WGS sequence"/>
</dbReference>
<protein>
    <recommendedName>
        <fullName evidence="1">UBX domain-containing protein</fullName>
    </recommendedName>
</protein>
<dbReference type="GO" id="GO:0061025">
    <property type="term" value="P:membrane fusion"/>
    <property type="evidence" value="ECO:0007669"/>
    <property type="project" value="TreeGrafter"/>
</dbReference>
<dbReference type="GO" id="GO:0043130">
    <property type="term" value="F:ubiquitin binding"/>
    <property type="evidence" value="ECO:0007669"/>
    <property type="project" value="TreeGrafter"/>
</dbReference>
<dbReference type="PANTHER" id="PTHR23333:SF16">
    <property type="entry name" value="UBX DOMAIN-CONTAINING PROTEIN 2A"/>
    <property type="match status" value="1"/>
</dbReference>
<dbReference type="PROSITE" id="PS50033">
    <property type="entry name" value="UBX"/>
    <property type="match status" value="1"/>
</dbReference>
<dbReference type="InterPro" id="IPR001012">
    <property type="entry name" value="UBX_dom"/>
</dbReference>
<dbReference type="GO" id="GO:0000045">
    <property type="term" value="P:autophagosome assembly"/>
    <property type="evidence" value="ECO:0007669"/>
    <property type="project" value="TreeGrafter"/>
</dbReference>
<dbReference type="GO" id="GO:0007030">
    <property type="term" value="P:Golgi organization"/>
    <property type="evidence" value="ECO:0007669"/>
    <property type="project" value="TreeGrafter"/>
</dbReference>
<dbReference type="AlphaFoldDB" id="A0A2G9RX31"/>
<dbReference type="PANTHER" id="PTHR23333">
    <property type="entry name" value="UBX DOMAIN CONTAINING PROTEIN"/>
    <property type="match status" value="1"/>
</dbReference>
<name>A0A2G9RX31_AQUCT</name>
<dbReference type="GO" id="GO:0005634">
    <property type="term" value="C:nucleus"/>
    <property type="evidence" value="ECO:0007669"/>
    <property type="project" value="TreeGrafter"/>
</dbReference>
<dbReference type="InterPro" id="IPR029071">
    <property type="entry name" value="Ubiquitin-like_domsf"/>
</dbReference>
<dbReference type="OrthoDB" id="25887at2759"/>